<feature type="transmembrane region" description="Helical" evidence="10">
    <location>
        <begin position="803"/>
        <end position="828"/>
    </location>
</feature>
<dbReference type="Proteomes" id="UP000655588">
    <property type="component" value="Unassembled WGS sequence"/>
</dbReference>
<proteinExistence type="predicted"/>
<dbReference type="InterPro" id="IPR004117">
    <property type="entry name" value="7tm6_olfct_rcpt"/>
</dbReference>
<name>A0A833RWH0_9HYME</name>
<evidence type="ECO:0000256" key="2">
    <source>
        <dbReference type="ARBA" id="ARBA00022475"/>
    </source>
</evidence>
<dbReference type="GO" id="GO:0004984">
    <property type="term" value="F:olfactory receptor activity"/>
    <property type="evidence" value="ECO:0007669"/>
    <property type="project" value="InterPro"/>
</dbReference>
<comment type="caution">
    <text evidence="11">The sequence shown here is derived from an EMBL/GenBank/DDBJ whole genome shotgun (WGS) entry which is preliminary data.</text>
</comment>
<keyword evidence="7 10" id="KW-0472">Membrane</keyword>
<feature type="transmembrane region" description="Helical" evidence="10">
    <location>
        <begin position="526"/>
        <end position="551"/>
    </location>
</feature>
<reference evidence="11" key="1">
    <citation type="submission" date="2019-11" db="EMBL/GenBank/DDBJ databases">
        <title>The nuclear and mitochondrial genomes of Frieseomelitta varia - a highly eusocial stingless bee (Meliponini) with a permanently sterile worker caste.</title>
        <authorList>
            <person name="Freitas F.C.P."/>
            <person name="Lourenco A.P."/>
            <person name="Nunes F.M.F."/>
            <person name="Paschoal A.R."/>
            <person name="Abreu F.C.P."/>
            <person name="Barbin F.O."/>
            <person name="Bataglia L."/>
            <person name="Cardoso-Junior C.A.M."/>
            <person name="Cervoni M.S."/>
            <person name="Silva S.R."/>
            <person name="Dalarmi F."/>
            <person name="Del Lama M.A."/>
            <person name="Depintor T.S."/>
            <person name="Ferreira K.M."/>
            <person name="Goria P.S."/>
            <person name="Jaskot M.C."/>
            <person name="Lago D.C."/>
            <person name="Luna-Lucena D."/>
            <person name="Moda L.M."/>
            <person name="Nascimento L."/>
            <person name="Pedrino M."/>
            <person name="Rabico F.O."/>
            <person name="Sanches F.C."/>
            <person name="Santos D.E."/>
            <person name="Santos C.G."/>
            <person name="Vieira J."/>
            <person name="Lopes T.F."/>
            <person name="Barchuk A.R."/>
            <person name="Hartfelder K."/>
            <person name="Simoes Z.L.P."/>
            <person name="Bitondi M.M.G."/>
            <person name="Pinheiro D.G."/>
        </authorList>
    </citation>
    <scope>NUCLEOTIDE SEQUENCE</scope>
    <source>
        <strain evidence="11">USP_RPSP 00005682</strain>
        <tissue evidence="11">Whole individual</tissue>
    </source>
</reference>
<dbReference type="Pfam" id="PF02949">
    <property type="entry name" value="7tm_6"/>
    <property type="match status" value="5"/>
</dbReference>
<evidence type="ECO:0000313" key="11">
    <source>
        <dbReference type="EMBL" id="KAF3424621.1"/>
    </source>
</evidence>
<evidence type="ECO:0000313" key="12">
    <source>
        <dbReference type="Proteomes" id="UP000655588"/>
    </source>
</evidence>
<dbReference type="GO" id="GO:0007165">
    <property type="term" value="P:signal transduction"/>
    <property type="evidence" value="ECO:0007669"/>
    <property type="project" value="UniProtKB-KW"/>
</dbReference>
<evidence type="ECO:0000256" key="4">
    <source>
        <dbReference type="ARBA" id="ARBA00022692"/>
    </source>
</evidence>
<keyword evidence="6 10" id="KW-1133">Transmembrane helix</keyword>
<feature type="transmembrane region" description="Helical" evidence="10">
    <location>
        <begin position="673"/>
        <end position="703"/>
    </location>
</feature>
<feature type="transmembrane region" description="Helical" evidence="10">
    <location>
        <begin position="211"/>
        <end position="230"/>
    </location>
</feature>
<feature type="transmembrane region" description="Helical" evidence="10">
    <location>
        <begin position="15"/>
        <end position="40"/>
    </location>
</feature>
<keyword evidence="8" id="KW-0675">Receptor</keyword>
<dbReference type="PANTHER" id="PTHR21137:SF35">
    <property type="entry name" value="ODORANT RECEPTOR 19A-RELATED"/>
    <property type="match status" value="1"/>
</dbReference>
<comment type="subcellular location">
    <subcellularLocation>
        <location evidence="1">Cell membrane</location>
        <topology evidence="1">Multi-pass membrane protein</topology>
    </subcellularLocation>
</comment>
<feature type="transmembrane region" description="Helical" evidence="10">
    <location>
        <begin position="754"/>
        <end position="778"/>
    </location>
</feature>
<dbReference type="EMBL" id="WNWW01000455">
    <property type="protein sequence ID" value="KAF3424621.1"/>
    <property type="molecule type" value="Genomic_DNA"/>
</dbReference>
<feature type="transmembrane region" description="Helical" evidence="10">
    <location>
        <begin position="616"/>
        <end position="638"/>
    </location>
</feature>
<gene>
    <name evidence="11" type="ORF">E2986_11706</name>
</gene>
<keyword evidence="4 10" id="KW-0812">Transmembrane</keyword>
<feature type="transmembrane region" description="Helical" evidence="10">
    <location>
        <begin position="390"/>
        <end position="414"/>
    </location>
</feature>
<feature type="transmembrane region" description="Helical" evidence="10">
    <location>
        <begin position="267"/>
        <end position="298"/>
    </location>
</feature>
<evidence type="ECO:0000256" key="3">
    <source>
        <dbReference type="ARBA" id="ARBA00022606"/>
    </source>
</evidence>
<feature type="transmembrane region" description="Helical" evidence="10">
    <location>
        <begin position="939"/>
        <end position="962"/>
    </location>
</feature>
<evidence type="ECO:0000256" key="9">
    <source>
        <dbReference type="ARBA" id="ARBA00023224"/>
    </source>
</evidence>
<protein>
    <recommendedName>
        <fullName evidence="13">Odorant receptor</fullName>
    </recommendedName>
</protein>
<feature type="transmembrane region" description="Helical" evidence="10">
    <location>
        <begin position="345"/>
        <end position="370"/>
    </location>
</feature>
<dbReference type="PANTHER" id="PTHR21137">
    <property type="entry name" value="ODORANT RECEPTOR"/>
    <property type="match status" value="1"/>
</dbReference>
<feature type="transmembrane region" description="Helical" evidence="10">
    <location>
        <begin position="1293"/>
        <end position="1316"/>
    </location>
</feature>
<dbReference type="GO" id="GO:0005886">
    <property type="term" value="C:plasma membrane"/>
    <property type="evidence" value="ECO:0007669"/>
    <property type="project" value="TreeGrafter"/>
</dbReference>
<organism evidence="11 12">
    <name type="scientific">Frieseomelitta varia</name>
    <dbReference type="NCBI Taxonomy" id="561572"/>
    <lineage>
        <taxon>Eukaryota</taxon>
        <taxon>Metazoa</taxon>
        <taxon>Ecdysozoa</taxon>
        <taxon>Arthropoda</taxon>
        <taxon>Hexapoda</taxon>
        <taxon>Insecta</taxon>
        <taxon>Pterygota</taxon>
        <taxon>Neoptera</taxon>
        <taxon>Endopterygota</taxon>
        <taxon>Hymenoptera</taxon>
        <taxon>Apocrita</taxon>
        <taxon>Aculeata</taxon>
        <taxon>Apoidea</taxon>
        <taxon>Anthophila</taxon>
        <taxon>Apidae</taxon>
        <taxon>Frieseomelitta</taxon>
    </lineage>
</organism>
<feature type="transmembrane region" description="Helical" evidence="10">
    <location>
        <begin position="121"/>
        <end position="144"/>
    </location>
</feature>
<keyword evidence="12" id="KW-1185">Reference proteome</keyword>
<evidence type="ECO:0000256" key="5">
    <source>
        <dbReference type="ARBA" id="ARBA00022725"/>
    </source>
</evidence>
<accession>A0A833RWH0</accession>
<evidence type="ECO:0008006" key="13">
    <source>
        <dbReference type="Google" id="ProtNLM"/>
    </source>
</evidence>
<evidence type="ECO:0000256" key="1">
    <source>
        <dbReference type="ARBA" id="ARBA00004651"/>
    </source>
</evidence>
<keyword evidence="5" id="KW-0552">Olfaction</keyword>
<feature type="transmembrane region" description="Helical" evidence="10">
    <location>
        <begin position="1383"/>
        <end position="1405"/>
    </location>
</feature>
<keyword evidence="9" id="KW-0807">Transducer</keyword>
<evidence type="ECO:0000256" key="8">
    <source>
        <dbReference type="ARBA" id="ARBA00023170"/>
    </source>
</evidence>
<sequence>MLIFQEWENSNTTALITYILLQITTMIAAFMTCYIGQLLIDEGNVVKEISNTLDWYQLPVKKARSLIMVIIMSNNPMSVTAANIIHLSLITFTDVSISNIVVHKNCKDNNGIFECITIRKWFTIFFVYLIQFVVMIPSILYIILKVKSTRSRIKLMVPQCNVFCQMCKYTIVLLRRDEIRELLDDLRNDWFSGTEEDQRIYRTRATIGQRLLIPFMIFLFTGGASLRTITPFLREKIVLPDNTTIRPLPCPGYFVLFNDQVTPTYEIIFFIQVICGFLSYAEMSGVLGLCATLCLHMCSMLKILGNKMRELSGLSETDEETVQKKITDIVEYQTKIKRFFNRSEYVTSIICFLELTGDVMIICVIGYSMIMVVTNNCNCEWENSNTTALITYMLLEITTVIAAFTICYIGQLLIDEGNIVKEISNTLDWFQLPVKKARSLIMVIIMSNNPMSVTAANIIHVSLITFTDVSISNIVVHKTTMEKMTRMQNGEEDMKHIFRVVHPLLNALGAWPTDVRSPALSKITNIIHIVLIYFIEFAVIAPALLYTFLFVKNTSIRIKLIMPHLTHLCQLCKYTFVLWRHNEIRELLNDIRNDCLNATEDDQWIYKTRATIGHRLMMSLIICLFIGGALYLTVTPFLREKVVLPDNTTIRPLPSPSYFVLFSDQITPNYETIFFIQVFCGFISFTIYAGALGLCTTLCLHMCSMLKILGNKMRDLSGLSETDKDIVQEEIADIVEYHTKIRRFFNRSEHVTSYIYFVGITSEVIIMLIVGYIIIMVVTNNGKNINLLMTILQEWGSSNATAIVTYFALQITMIIGMFMTCFVGQLLIDEYYDFHYQIFSYQGNVVKKISNTLDWYQLPVEKARCLILIIIMSNNPIKITVANMVQLSLITFIDVKMARVQNAEEGIKHIFQVVHPLLNALGAWPTDVKSSVLSKTRKFIHIVLVYFIELAVIASALMYTFLFVKNTSIRIQLIMPHFTHFCQLCKYTIVLWRHNEIRELLNDLRNDCMKATENDQWIYTTRATIGHRLMMSLIIFLFSGGALYLTVTPFLREKVVLPDNTTIRPLPSPCYFVLFSDQITPNYEMIFFIQVFCGLITYTMYTGALGLCTTLCLHMCSMLKILGNKMRDLSGLSETDDDTVQKEIADIEWENSNTTALVTYLSMELTTMIGIFTSCFVGQLFIDEYYDFHCQIFSYQGNVVKKISNTLDWYQLPVDKARCLILIIIMSNNPMKITVANIVQLSLITFIDVKMARVQNAEEGIKHIFQVVHPLLNALGAWPTDVRSSVLSKIRKCIQIVLVYFIQLGVMTPALLYVILFVKDTTIRVKLIMPHLTHFCQLCKYTIFLWRHNEIRELLNDLRNDWYNATEDDQWIYKTRATIGHRLMMSLIIFLFIGGALFLTVTPFLREKVVLPDNTTIRPLPSPSYFVLFNDQVTPNYEIIFFIQVFCGFMNYTTYTGGLALCTTLCLHMCSMLKILGNKMRELSSLSETDKDVVQKQIADIVEYHTKIKSNKQLQKCLLMMHHGTSSILEWGNSNTTAIVTYFALQITMIIGMFTNCFVGQLLIDEYYDFHCQIFSHQGNVVKKISNTLDWYQLPVEKARCLILVIIMSNNPMKITVANMVQLSLITFIDNTKRRRRYKACYMVRASAVKRARCLAGQRYIVSALEESEMVFDSSHLLPTIRCYDTEHAVRNSESEERQKSD</sequence>
<evidence type="ECO:0000256" key="7">
    <source>
        <dbReference type="ARBA" id="ARBA00023136"/>
    </source>
</evidence>
<feature type="transmembrane region" description="Helical" evidence="10">
    <location>
        <begin position="440"/>
        <end position="463"/>
    </location>
</feature>
<keyword evidence="3" id="KW-0716">Sensory transduction</keyword>
<dbReference type="GO" id="GO:0005549">
    <property type="term" value="F:odorant binding"/>
    <property type="evidence" value="ECO:0007669"/>
    <property type="project" value="InterPro"/>
</dbReference>
<feature type="transmembrane region" description="Helical" evidence="10">
    <location>
        <begin position="1029"/>
        <end position="1051"/>
    </location>
</feature>
<evidence type="ECO:0000256" key="6">
    <source>
        <dbReference type="ARBA" id="ARBA00022989"/>
    </source>
</evidence>
<feature type="transmembrane region" description="Helical" evidence="10">
    <location>
        <begin position="1085"/>
        <end position="1116"/>
    </location>
</feature>
<keyword evidence="2" id="KW-1003">Cell membrane</keyword>
<evidence type="ECO:0000256" key="10">
    <source>
        <dbReference type="SAM" id="Phobius"/>
    </source>
</evidence>